<evidence type="ECO:0000256" key="1">
    <source>
        <dbReference type="SAM" id="Coils"/>
    </source>
</evidence>
<keyword evidence="2" id="KW-0732">Signal</keyword>
<accession>A0A5S9IRJ2</accession>
<gene>
    <name evidence="3" type="ORF">UABAM_03741</name>
</gene>
<feature type="chain" id="PRO_5025018643" evidence="2">
    <location>
        <begin position="20"/>
        <end position="359"/>
    </location>
</feature>
<name>A0A5S9IRJ2_UABAM</name>
<organism evidence="3 4">
    <name type="scientific">Uabimicrobium amorphum</name>
    <dbReference type="NCBI Taxonomy" id="2596890"/>
    <lineage>
        <taxon>Bacteria</taxon>
        <taxon>Pseudomonadati</taxon>
        <taxon>Planctomycetota</taxon>
        <taxon>Candidatus Uabimicrobiia</taxon>
        <taxon>Candidatus Uabimicrobiales</taxon>
        <taxon>Candidatus Uabimicrobiaceae</taxon>
        <taxon>Candidatus Uabimicrobium</taxon>
    </lineage>
</organism>
<keyword evidence="1" id="KW-0175">Coiled coil</keyword>
<evidence type="ECO:0000256" key="2">
    <source>
        <dbReference type="SAM" id="SignalP"/>
    </source>
</evidence>
<dbReference type="AlphaFoldDB" id="A0A5S9IRJ2"/>
<evidence type="ECO:0000313" key="4">
    <source>
        <dbReference type="Proteomes" id="UP000326354"/>
    </source>
</evidence>
<reference evidence="3 4" key="1">
    <citation type="submission" date="2019-08" db="EMBL/GenBank/DDBJ databases">
        <title>Complete genome sequence of Candidatus Uab amorphum.</title>
        <authorList>
            <person name="Shiratori T."/>
            <person name="Suzuki S."/>
            <person name="Kakizawa Y."/>
            <person name="Ishida K."/>
        </authorList>
    </citation>
    <scope>NUCLEOTIDE SEQUENCE [LARGE SCALE GENOMIC DNA]</scope>
    <source>
        <strain evidence="3 4">SRT547</strain>
    </source>
</reference>
<sequence length="359" mass="40095">MKKIMLMLFVFIVASFSSADTFSRKDGQKLDADIKSLKLNKKLEDILTVKGWRKQRKKAGLSKKKHKTGLADVLKRVEANHKSISDNKDNLVFPDVFSPKITKAADVTNAVKLGRDGWKQVSNLMNELNKAADLAEKAAEAFGEEKETLEENAKKNKKKIAKMQIAIDAVNELKDEAEKFSKKIKKTKPKKWLKKFQSSKKNAIAFVQATDELKKTGMNPLDLIKAMALLNAVFSGGITDVCSDYEGKVIPELEKLRNDPQALANKFNGTYLAKDAGTRRVSQNTSNIMNWKGTFGVDFPYDTGDIDDVITHFDAWGNGGDAWTPENAVEQLNTYIEDINALKGWAVATSAQWEKDKTD</sequence>
<protein>
    <submittedName>
        <fullName evidence="3">Uncharacterized protein</fullName>
    </submittedName>
</protein>
<dbReference type="EMBL" id="AP019860">
    <property type="protein sequence ID" value="BBM85375.1"/>
    <property type="molecule type" value="Genomic_DNA"/>
</dbReference>
<feature type="coiled-coil region" evidence="1">
    <location>
        <begin position="121"/>
        <end position="183"/>
    </location>
</feature>
<dbReference type="RefSeq" id="WP_151969483.1">
    <property type="nucleotide sequence ID" value="NZ_AP019860.1"/>
</dbReference>
<feature type="signal peptide" evidence="2">
    <location>
        <begin position="1"/>
        <end position="19"/>
    </location>
</feature>
<dbReference type="KEGG" id="uam:UABAM_03741"/>
<evidence type="ECO:0000313" key="3">
    <source>
        <dbReference type="EMBL" id="BBM85375.1"/>
    </source>
</evidence>
<keyword evidence="4" id="KW-1185">Reference proteome</keyword>
<dbReference type="Proteomes" id="UP000326354">
    <property type="component" value="Chromosome"/>
</dbReference>
<proteinExistence type="predicted"/>